<gene>
    <name evidence="1" type="ORF">LCGC14_0481350</name>
</gene>
<reference evidence="1" key="1">
    <citation type="journal article" date="2015" name="Nature">
        <title>Complex archaea that bridge the gap between prokaryotes and eukaryotes.</title>
        <authorList>
            <person name="Spang A."/>
            <person name="Saw J.H."/>
            <person name="Jorgensen S.L."/>
            <person name="Zaremba-Niedzwiedzka K."/>
            <person name="Martijn J."/>
            <person name="Lind A.E."/>
            <person name="van Eijk R."/>
            <person name="Schleper C."/>
            <person name="Guy L."/>
            <person name="Ettema T.J."/>
        </authorList>
    </citation>
    <scope>NUCLEOTIDE SEQUENCE</scope>
</reference>
<dbReference type="SUPFAM" id="SSF55620">
    <property type="entry name" value="Tetrahydrobiopterin biosynthesis enzymes-like"/>
    <property type="match status" value="1"/>
</dbReference>
<proteinExistence type="predicted"/>
<name>A0A0F9S941_9ZZZZ</name>
<dbReference type="Pfam" id="PF01242">
    <property type="entry name" value="PTPS"/>
    <property type="match status" value="1"/>
</dbReference>
<dbReference type="InterPro" id="IPR038418">
    <property type="entry name" value="6-PTP_synth/QueD_sf"/>
</dbReference>
<protein>
    <recommendedName>
        <fullName evidence="2">6-pyruvoyl tetrahydrobiopterin synthase</fullName>
    </recommendedName>
</protein>
<sequence>MYVSTKRYDHSRGYSVAYRQHKADSHCRFIHGYSLAFDFEFESETLDVRNWVCDFGGFSTLRDFLDEYFDHTLLVAQDDPELEFFRELNRKGLAQVREVTKTGCEGLAEYLFWWINEVWIEENGYKPRVFCRSVRVWETPSNSAMVEWSREQWVIAGQKGYPSTQGSHYGS</sequence>
<evidence type="ECO:0000313" key="1">
    <source>
        <dbReference type="EMBL" id="KKN65415.1"/>
    </source>
</evidence>
<evidence type="ECO:0008006" key="2">
    <source>
        <dbReference type="Google" id="ProtNLM"/>
    </source>
</evidence>
<dbReference type="AlphaFoldDB" id="A0A0F9S941"/>
<dbReference type="EMBL" id="LAZR01000524">
    <property type="protein sequence ID" value="KKN65415.1"/>
    <property type="molecule type" value="Genomic_DNA"/>
</dbReference>
<comment type="caution">
    <text evidence="1">The sequence shown here is derived from an EMBL/GenBank/DDBJ whole genome shotgun (WGS) entry which is preliminary data.</text>
</comment>
<organism evidence="1">
    <name type="scientific">marine sediment metagenome</name>
    <dbReference type="NCBI Taxonomy" id="412755"/>
    <lineage>
        <taxon>unclassified sequences</taxon>
        <taxon>metagenomes</taxon>
        <taxon>ecological metagenomes</taxon>
    </lineage>
</organism>
<dbReference type="Gene3D" id="3.30.479.10">
    <property type="entry name" value="6-pyruvoyl tetrahydropterin synthase/QueD"/>
    <property type="match status" value="1"/>
</dbReference>
<accession>A0A0F9S941</accession>
<dbReference type="InterPro" id="IPR007115">
    <property type="entry name" value="6-PTP_synth/QueD"/>
</dbReference>